<evidence type="ECO:0000259" key="6">
    <source>
        <dbReference type="PROSITE" id="PS50075"/>
    </source>
</evidence>
<dbReference type="SUPFAM" id="SSF47336">
    <property type="entry name" value="ACP-like"/>
    <property type="match status" value="1"/>
</dbReference>
<dbReference type="STRING" id="65357.A0A024GGC4"/>
<dbReference type="EMBL" id="CAIX01000108">
    <property type="protein sequence ID" value="CCI45818.1"/>
    <property type="molecule type" value="Genomic_DNA"/>
</dbReference>
<evidence type="ECO:0000256" key="2">
    <source>
        <dbReference type="ARBA" id="ARBA00022598"/>
    </source>
</evidence>
<keyword evidence="2" id="KW-0436">Ligase</keyword>
<dbReference type="InterPro" id="IPR045851">
    <property type="entry name" value="AMP-bd_C_sf"/>
</dbReference>
<feature type="transmembrane region" description="Helical" evidence="5">
    <location>
        <begin position="134"/>
        <end position="155"/>
    </location>
</feature>
<reference evidence="7 8" key="1">
    <citation type="submission" date="2012-05" db="EMBL/GenBank/DDBJ databases">
        <title>Recombination and specialization in a pathogen metapopulation.</title>
        <authorList>
            <person name="Gardiner A."/>
            <person name="Kemen E."/>
            <person name="Schultz-Larsen T."/>
            <person name="MacLean D."/>
            <person name="Van Oosterhout C."/>
            <person name="Jones J.D.G."/>
        </authorList>
    </citation>
    <scope>NUCLEOTIDE SEQUENCE [LARGE SCALE GENOMIC DNA]</scope>
    <source>
        <strain evidence="7 8">Ac Nc2</strain>
    </source>
</reference>
<dbReference type="Gene3D" id="3.90.550.10">
    <property type="entry name" value="Spore Coat Polysaccharide Biosynthesis Protein SpsA, Chain A"/>
    <property type="match status" value="1"/>
</dbReference>
<dbReference type="InterPro" id="IPR025110">
    <property type="entry name" value="AMP-bd_C"/>
</dbReference>
<dbReference type="PANTHER" id="PTHR22754">
    <property type="entry name" value="DISCO-INTERACTING PROTEIN 2 DIP2 -RELATED"/>
    <property type="match status" value="1"/>
</dbReference>
<dbReference type="InterPro" id="IPR029044">
    <property type="entry name" value="Nucleotide-diphossugar_trans"/>
</dbReference>
<evidence type="ECO:0000313" key="8">
    <source>
        <dbReference type="Proteomes" id="UP000053237"/>
    </source>
</evidence>
<dbReference type="Gene3D" id="3.40.50.12780">
    <property type="entry name" value="N-terminal domain of ligase-like"/>
    <property type="match status" value="1"/>
</dbReference>
<name>A0A024GGC4_9STRA</name>
<keyword evidence="4" id="KW-0443">Lipid metabolism</keyword>
<comment type="similarity">
    <text evidence="1">Belongs to the ATP-dependent AMP-binding enzyme family.</text>
</comment>
<dbReference type="InterPro" id="IPR000873">
    <property type="entry name" value="AMP-dep_synth/lig_dom"/>
</dbReference>
<dbReference type="SUPFAM" id="SSF56801">
    <property type="entry name" value="Acetyl-CoA synthetase-like"/>
    <property type="match status" value="1"/>
</dbReference>
<dbReference type="PROSITE" id="PS50075">
    <property type="entry name" value="CARRIER"/>
    <property type="match status" value="1"/>
</dbReference>
<dbReference type="Gene3D" id="1.10.1200.10">
    <property type="entry name" value="ACP-like"/>
    <property type="match status" value="1"/>
</dbReference>
<dbReference type="Pfam" id="PF00483">
    <property type="entry name" value="NTP_transferase"/>
    <property type="match status" value="1"/>
</dbReference>
<evidence type="ECO:0000313" key="7">
    <source>
        <dbReference type="EMBL" id="CCI45818.1"/>
    </source>
</evidence>
<dbReference type="SUPFAM" id="SSF53448">
    <property type="entry name" value="Nucleotide-diphospho-sugar transferases"/>
    <property type="match status" value="1"/>
</dbReference>
<dbReference type="FunFam" id="3.40.50.12780:FF:000013">
    <property type="entry name" value="Long-chain-fatty-acid--AMP ligase FadD32"/>
    <property type="match status" value="1"/>
</dbReference>
<comment type="caution">
    <text evidence="7">The sequence shown here is derived from an EMBL/GenBank/DDBJ whole genome shotgun (WGS) entry which is preliminary data.</text>
</comment>
<protein>
    <recommendedName>
        <fullName evidence="6">Carrier domain-containing protein</fullName>
    </recommendedName>
</protein>
<keyword evidence="8" id="KW-1185">Reference proteome</keyword>
<dbReference type="Pfam" id="PF23024">
    <property type="entry name" value="AMP-dom_DIP2-like"/>
    <property type="match status" value="1"/>
</dbReference>
<dbReference type="InterPro" id="IPR005835">
    <property type="entry name" value="NTP_transferase_dom"/>
</dbReference>
<dbReference type="InParanoid" id="A0A024GGC4"/>
<dbReference type="AlphaFoldDB" id="A0A024GGC4"/>
<dbReference type="InterPro" id="IPR020845">
    <property type="entry name" value="AMP-binding_CS"/>
</dbReference>
<keyword evidence="5" id="KW-1133">Transmembrane helix</keyword>
<dbReference type="Pfam" id="PF00501">
    <property type="entry name" value="AMP-binding"/>
    <property type="match status" value="1"/>
</dbReference>
<feature type="transmembrane region" description="Helical" evidence="5">
    <location>
        <begin position="104"/>
        <end position="122"/>
    </location>
</feature>
<dbReference type="Pfam" id="PF00550">
    <property type="entry name" value="PP-binding"/>
    <property type="match status" value="1"/>
</dbReference>
<dbReference type="GO" id="GO:0016874">
    <property type="term" value="F:ligase activity"/>
    <property type="evidence" value="ECO:0007669"/>
    <property type="project" value="UniProtKB-KW"/>
</dbReference>
<evidence type="ECO:0000256" key="1">
    <source>
        <dbReference type="ARBA" id="ARBA00006432"/>
    </source>
</evidence>
<proteinExistence type="inferred from homology"/>
<evidence type="ECO:0000256" key="5">
    <source>
        <dbReference type="SAM" id="Phobius"/>
    </source>
</evidence>
<evidence type="ECO:0000256" key="3">
    <source>
        <dbReference type="ARBA" id="ARBA00022832"/>
    </source>
</evidence>
<dbReference type="OrthoDB" id="199633at2759"/>
<sequence>MKREKTFCEVILANLIGDRPTAMASEVLSRITLWAQKSPTKTLLTFVDDAGIPVATRTAQELDSDIKALAVLLRTPSSQHSNGFGLSGNSTSVVLLVYPPGLDFIIAFLACLTAGVIAVPVYPPDPRKLKKDLTMFVAIAHNCGATVALTSANYAHAKKITQLQEKLTRHQGLKWPDTLQWSVSDTLLSRMSIKQKMQLWRNREVEGPTTSDIAFLQYTSGSTSMPKGVMLTHANLNHNLKIISSALCAGKDTIVVSWLPQYHDMGLIGAYLGTLFNGGSGVYMSPFTFIKNPMIWLQLISQYKATHLQAPNFAFSLCARKSDTIASLKYKEINLSSVRHMINGAEPVKGDSIDAFYRAFEPYGLATNVIKATYGLAEHTVYVCGGDSTRLVIDKQLLETQKQIQPIDNNTADGNTSVKEMISCGKPNRKDYGVEVCIVDPDTCHKMQPGNVGEIWISSPSKALGYFGESNTTMSEEAFQARITTDTEVETSSLYLRTGDLGFLHDEELYICGRLKDLIIVRGRNHYPQDLEFTVESFPEIRPGCTAAFSSLITKNATNQSVEEELIIVAELRDPKMQHKASLCSKIRSAIVQEHGVKATVMILLPPHSIPKTTSGKISRSRCQQSYEQNTLPELYRNEDILLSENLEDDFDPDTTAKVPQQAEEADEDILEFLVSEVAQVLEVEKRQIVSNAPLQNLGLDSMALAQLQGIITQRFQIQIQDEILYAEETTLETLQAVLQGKEVVCGDQNAVEEPKQILIYNLFVLYAFLNQYGRRIRADLMAEFQAIILAGGSGIRLYPLTDAQPKCLLHVNDKPLLWYQLQLLENARFGEVLIVTVAEMVPPIEKYLTCDYVGAIKPVICQVENGMDTADAIRAISNKIDRDFIVIAGDLITDGTLHHLADTHRINNATVTMMYQPQTHKNRREKDMVDCIGLSDSNRVIFHSQAIQLTEKFRITKALLKRTPRIDLHSNLYDAHIYIFAYGVLRVLMAKNEMQSIKSDLIPFLIGVQFREELWDSSLRELADSKRAPDVSLVSPPPSSDSLIQCHAYILPQSAYCERADTIPAFNAMNAEVNTRFRLPKSHLANTMRQIS</sequence>
<keyword evidence="5" id="KW-0812">Transmembrane</keyword>
<dbReference type="InterPro" id="IPR009081">
    <property type="entry name" value="PP-bd_ACP"/>
</dbReference>
<dbReference type="CDD" id="cd05931">
    <property type="entry name" value="FAAL"/>
    <property type="match status" value="1"/>
</dbReference>
<dbReference type="GO" id="GO:0008610">
    <property type="term" value="P:lipid biosynthetic process"/>
    <property type="evidence" value="ECO:0007669"/>
    <property type="project" value="InterPro"/>
</dbReference>
<accession>A0A024GGC4</accession>
<dbReference type="PANTHER" id="PTHR22754:SF32">
    <property type="entry name" value="DISCO-INTERACTING PROTEIN 2"/>
    <property type="match status" value="1"/>
</dbReference>
<organism evidence="7 8">
    <name type="scientific">Albugo candida</name>
    <dbReference type="NCBI Taxonomy" id="65357"/>
    <lineage>
        <taxon>Eukaryota</taxon>
        <taxon>Sar</taxon>
        <taxon>Stramenopiles</taxon>
        <taxon>Oomycota</taxon>
        <taxon>Peronosporomycetes</taxon>
        <taxon>Albuginales</taxon>
        <taxon>Albuginaceae</taxon>
        <taxon>Albugo</taxon>
    </lineage>
</organism>
<dbReference type="Gene3D" id="3.30.300.30">
    <property type="match status" value="1"/>
</dbReference>
<gene>
    <name evidence="7" type="ORF">BN9_067280</name>
</gene>
<feature type="domain" description="Carrier" evidence="6">
    <location>
        <begin position="665"/>
        <end position="743"/>
    </location>
</feature>
<evidence type="ECO:0000256" key="4">
    <source>
        <dbReference type="ARBA" id="ARBA00023098"/>
    </source>
</evidence>
<dbReference type="GO" id="GO:0006631">
    <property type="term" value="P:fatty acid metabolic process"/>
    <property type="evidence" value="ECO:0007669"/>
    <property type="project" value="UniProtKB-KW"/>
</dbReference>
<dbReference type="InterPro" id="IPR036736">
    <property type="entry name" value="ACP-like_sf"/>
</dbReference>
<keyword evidence="5" id="KW-0472">Membrane</keyword>
<keyword evidence="3" id="KW-0276">Fatty acid metabolism</keyword>
<dbReference type="Proteomes" id="UP000053237">
    <property type="component" value="Unassembled WGS sequence"/>
</dbReference>
<dbReference type="PROSITE" id="PS00455">
    <property type="entry name" value="AMP_BINDING"/>
    <property type="match status" value="1"/>
</dbReference>
<dbReference type="InterPro" id="IPR042099">
    <property type="entry name" value="ANL_N_sf"/>
</dbReference>
<dbReference type="InterPro" id="IPR040097">
    <property type="entry name" value="FAAL/FAAC"/>
</dbReference>